<sequence>MNKFKSLITIIIVVCLTNNLSAQETYIPWKNGKLVVDEGNRYLKHENGTPFFWLGETGWYLPARLNRDEAEYYLEQCKQKGYNVVQVMVMNTMPAINAYGKWALPEGFNFENIDKKGEYGYWDHMDYIIETAARKGIYIGMVCVWGTPVQQGKMSTADARKYGEFLAKRYKDSPNIIWLIGGDIRGDVKTEVWDALANSIRAIDKHHLMTYHPRGRTMSGTWFHNEHWLDFNMFQSGHRRYGQRKGDGEYPIEENTEEDNWRFVERSFALEPLKPVIDGEPIYEDIPHGLHNPNEVKWNDDDVRRYAYWSVFAGSFGHTYGHNSIMQMKKDGIGGAYGAQKTWYEALNDPGINQMKYLKNLMLTFPYFERVPDQTVIAGTNGIRYDRLIATRGNDYLLVYNYTGRPMEIDLTKISGNRKKVWWYSPKDGALSYIGEFDNKVTGFSDDDGYRYGKDTVLIAVDASKEYISSDWDSLPDAQEKLKK</sequence>
<dbReference type="InterPro" id="IPR017853">
    <property type="entry name" value="GH"/>
</dbReference>
<accession>A0A1R3T5M4</accession>
<proteinExistence type="predicted"/>
<dbReference type="KEGG" id="psac:PSM36_2706"/>
<evidence type="ECO:0000313" key="4">
    <source>
        <dbReference type="EMBL" id="SCD21502.1"/>
    </source>
</evidence>
<dbReference type="AlphaFoldDB" id="A0A1R3T5M4"/>
<dbReference type="InterPro" id="IPR024749">
    <property type="entry name" value="Collagen-bd_put"/>
</dbReference>
<evidence type="ECO:0000256" key="1">
    <source>
        <dbReference type="SAM" id="SignalP"/>
    </source>
</evidence>
<keyword evidence="5" id="KW-1185">Reference proteome</keyword>
<dbReference type="EMBL" id="LT605205">
    <property type="protein sequence ID" value="SCD21502.1"/>
    <property type="molecule type" value="Genomic_DNA"/>
</dbReference>
<gene>
    <name evidence="4" type="ORF">PSM36_2706</name>
</gene>
<feature type="chain" id="PRO_5012277690" evidence="1">
    <location>
        <begin position="23"/>
        <end position="484"/>
    </location>
</feature>
<keyword evidence="1" id="KW-0732">Signal</keyword>
<dbReference type="Pfam" id="PF12904">
    <property type="entry name" value="Collagen_bind_2"/>
    <property type="match status" value="1"/>
</dbReference>
<name>A0A1R3T5M4_9BACT</name>
<organism evidence="4 5">
    <name type="scientific">Proteiniphilum saccharofermentans</name>
    <dbReference type="NCBI Taxonomy" id="1642647"/>
    <lineage>
        <taxon>Bacteria</taxon>
        <taxon>Pseudomonadati</taxon>
        <taxon>Bacteroidota</taxon>
        <taxon>Bacteroidia</taxon>
        <taxon>Bacteroidales</taxon>
        <taxon>Dysgonomonadaceae</taxon>
        <taxon>Proteiniphilum</taxon>
    </lineage>
</organism>
<dbReference type="Proteomes" id="UP000187464">
    <property type="component" value="Chromosome I"/>
</dbReference>
<feature type="domain" description="Apiosidase-like catalytic" evidence="3">
    <location>
        <begin position="38"/>
        <end position="369"/>
    </location>
</feature>
<dbReference type="InterPro" id="IPR025277">
    <property type="entry name" value="Apiosidase-like_cat_dom"/>
</dbReference>
<protein>
    <submittedName>
        <fullName evidence="4">Putative cellulases</fullName>
    </submittedName>
</protein>
<dbReference type="RefSeq" id="WP_076931333.1">
    <property type="nucleotide sequence ID" value="NZ_LT605205.1"/>
</dbReference>
<feature type="domain" description="Putative collagen-binding" evidence="2">
    <location>
        <begin position="371"/>
        <end position="459"/>
    </location>
</feature>
<evidence type="ECO:0000259" key="3">
    <source>
        <dbReference type="Pfam" id="PF13204"/>
    </source>
</evidence>
<dbReference type="STRING" id="1642647.PSM36_2706"/>
<evidence type="ECO:0000313" key="5">
    <source>
        <dbReference type="Proteomes" id="UP000187464"/>
    </source>
</evidence>
<feature type="signal peptide" evidence="1">
    <location>
        <begin position="1"/>
        <end position="22"/>
    </location>
</feature>
<dbReference type="Gene3D" id="3.20.20.80">
    <property type="entry name" value="Glycosidases"/>
    <property type="match status" value="1"/>
</dbReference>
<evidence type="ECO:0000259" key="2">
    <source>
        <dbReference type="Pfam" id="PF12904"/>
    </source>
</evidence>
<reference evidence="4 5" key="1">
    <citation type="submission" date="2016-08" db="EMBL/GenBank/DDBJ databases">
        <authorList>
            <person name="Seilhamer J.J."/>
        </authorList>
    </citation>
    <scope>NUCLEOTIDE SEQUENCE [LARGE SCALE GENOMIC DNA]</scope>
    <source>
        <strain evidence="4">M3/6</strain>
    </source>
</reference>
<dbReference type="PANTHER" id="PTHR37836">
    <property type="entry name" value="LMO1036 PROTEIN"/>
    <property type="match status" value="1"/>
</dbReference>
<dbReference type="PANTHER" id="PTHR37836:SF3">
    <property type="entry name" value="ENDOGLUCANASE"/>
    <property type="match status" value="1"/>
</dbReference>
<dbReference type="SUPFAM" id="SSF51445">
    <property type="entry name" value="(Trans)glycosidases"/>
    <property type="match status" value="1"/>
</dbReference>
<dbReference type="SMR" id="A0A1R3T5M4"/>
<dbReference type="Pfam" id="PF13204">
    <property type="entry name" value="Apiosidase"/>
    <property type="match status" value="1"/>
</dbReference>